<evidence type="ECO:0000256" key="1">
    <source>
        <dbReference type="SAM" id="MobiDB-lite"/>
    </source>
</evidence>
<evidence type="ECO:0000313" key="3">
    <source>
        <dbReference type="Proteomes" id="UP000078561"/>
    </source>
</evidence>
<accession>A0A168R546</accession>
<dbReference type="OrthoDB" id="2264689at2759"/>
<name>A0A168R546_ABSGL</name>
<feature type="region of interest" description="Disordered" evidence="1">
    <location>
        <begin position="142"/>
        <end position="206"/>
    </location>
</feature>
<dbReference type="EMBL" id="LT554490">
    <property type="protein sequence ID" value="SAM06118.1"/>
    <property type="molecule type" value="Genomic_DNA"/>
</dbReference>
<dbReference type="AlphaFoldDB" id="A0A168R546"/>
<proteinExistence type="predicted"/>
<keyword evidence="3" id="KW-1185">Reference proteome</keyword>
<feature type="compositionally biased region" description="Polar residues" evidence="1">
    <location>
        <begin position="52"/>
        <end position="61"/>
    </location>
</feature>
<dbReference type="Proteomes" id="UP000078561">
    <property type="component" value="Unassembled WGS sequence"/>
</dbReference>
<dbReference type="InParanoid" id="A0A168R546"/>
<protein>
    <submittedName>
        <fullName evidence="2">Uncharacterized protein</fullName>
    </submittedName>
</protein>
<sequence length="278" mass="30161">MGIPVWSPQKQQHQHEHELLKRRLPSRQLLLQAALINQHPRHRSRLQQQRHSTAAESNDGYTRTHPLSPPPEASSQETQLAADRQMEQRFSEKRELLDQLKITTSLLDQFLSMGDLSSQGSALPPFITNDLVAILTATSASLTTSNPSVSPPSSSSSSSSSSPSSSSPSTTTTSSNTTTSASSSNITTASSIHGNGPIDFRSLRSYNPRNNNDTRLMGLVDAMIRSPPHAARWADLESNIASIHQRVIDQLILLGAGLSHPTVPFPSSTSLPTPIQHS</sequence>
<evidence type="ECO:0000313" key="2">
    <source>
        <dbReference type="EMBL" id="SAM06118.1"/>
    </source>
</evidence>
<gene>
    <name evidence="2" type="primary">ABSGL_11994.1 scaffold 12361</name>
</gene>
<reference evidence="2" key="1">
    <citation type="submission" date="2016-04" db="EMBL/GenBank/DDBJ databases">
        <authorList>
            <person name="Evans L.H."/>
            <person name="Alamgir A."/>
            <person name="Owens N."/>
            <person name="Weber N.D."/>
            <person name="Virtaneva K."/>
            <person name="Barbian K."/>
            <person name="Babar A."/>
            <person name="Rosenke K."/>
        </authorList>
    </citation>
    <scope>NUCLEOTIDE SEQUENCE [LARGE SCALE GENOMIC DNA]</scope>
    <source>
        <strain evidence="2">CBS 101.48</strain>
    </source>
</reference>
<feature type="compositionally biased region" description="Low complexity" evidence="1">
    <location>
        <begin position="142"/>
        <end position="191"/>
    </location>
</feature>
<organism evidence="2">
    <name type="scientific">Absidia glauca</name>
    <name type="common">Pin mould</name>
    <dbReference type="NCBI Taxonomy" id="4829"/>
    <lineage>
        <taxon>Eukaryota</taxon>
        <taxon>Fungi</taxon>
        <taxon>Fungi incertae sedis</taxon>
        <taxon>Mucoromycota</taxon>
        <taxon>Mucoromycotina</taxon>
        <taxon>Mucoromycetes</taxon>
        <taxon>Mucorales</taxon>
        <taxon>Cunninghamellaceae</taxon>
        <taxon>Absidia</taxon>
    </lineage>
</organism>
<feature type="region of interest" description="Disordered" evidence="1">
    <location>
        <begin position="39"/>
        <end position="88"/>
    </location>
</feature>
<dbReference type="OMA" id="RIINHMH"/>